<dbReference type="AlphaFoldDB" id="A0A9Q0YNC8"/>
<accession>A0A9Q0YNC8</accession>
<keyword evidence="2" id="KW-1185">Reference proteome</keyword>
<evidence type="ECO:0000313" key="1">
    <source>
        <dbReference type="EMBL" id="KAJ8025645.1"/>
    </source>
</evidence>
<name>A0A9Q0YNC8_HOLLE</name>
<protein>
    <submittedName>
        <fullName evidence="1">Uncharacterized protein</fullName>
    </submittedName>
</protein>
<dbReference type="Proteomes" id="UP001152320">
    <property type="component" value="Chromosome 17"/>
</dbReference>
<comment type="caution">
    <text evidence="1">The sequence shown here is derived from an EMBL/GenBank/DDBJ whole genome shotgun (WGS) entry which is preliminary data.</text>
</comment>
<reference evidence="1" key="1">
    <citation type="submission" date="2021-10" db="EMBL/GenBank/DDBJ databases">
        <title>Tropical sea cucumber genome reveals ecological adaptation and Cuvierian tubules defense mechanism.</title>
        <authorList>
            <person name="Chen T."/>
        </authorList>
    </citation>
    <scope>NUCLEOTIDE SEQUENCE</scope>
    <source>
        <strain evidence="1">Nanhai2018</strain>
        <tissue evidence="1">Muscle</tissue>
    </source>
</reference>
<evidence type="ECO:0000313" key="2">
    <source>
        <dbReference type="Proteomes" id="UP001152320"/>
    </source>
</evidence>
<sequence>MGRSRCDRRKCKESGFQGKWSHYPTLARSHDSEVESDVSLSMGACNLITAQGEPGGQPHDEVKLNFQDKREAAVAGYSLSSRRHFSVLDRGNTIFIQP</sequence>
<dbReference type="EMBL" id="JAIZAY010000017">
    <property type="protein sequence ID" value="KAJ8025645.1"/>
    <property type="molecule type" value="Genomic_DNA"/>
</dbReference>
<organism evidence="1 2">
    <name type="scientific">Holothuria leucospilota</name>
    <name type="common">Black long sea cucumber</name>
    <name type="synonym">Mertensiothuria leucospilota</name>
    <dbReference type="NCBI Taxonomy" id="206669"/>
    <lineage>
        <taxon>Eukaryota</taxon>
        <taxon>Metazoa</taxon>
        <taxon>Echinodermata</taxon>
        <taxon>Eleutherozoa</taxon>
        <taxon>Echinozoa</taxon>
        <taxon>Holothuroidea</taxon>
        <taxon>Aspidochirotacea</taxon>
        <taxon>Aspidochirotida</taxon>
        <taxon>Holothuriidae</taxon>
        <taxon>Holothuria</taxon>
    </lineage>
</organism>
<proteinExistence type="predicted"/>
<gene>
    <name evidence="1" type="ORF">HOLleu_33258</name>
</gene>